<dbReference type="InterPro" id="IPR002716">
    <property type="entry name" value="PIN_dom"/>
</dbReference>
<dbReference type="SUPFAM" id="SSF88723">
    <property type="entry name" value="PIN domain-like"/>
    <property type="match status" value="1"/>
</dbReference>
<proteinExistence type="predicted"/>
<dbReference type="AlphaFoldDB" id="A0A845G6D4"/>
<feature type="domain" description="VapC50 C-terminal" evidence="2">
    <location>
        <begin position="128"/>
        <end position="181"/>
    </location>
</feature>
<reference evidence="3 4" key="1">
    <citation type="submission" date="2020-01" db="EMBL/GenBank/DDBJ databases">
        <title>Novel species isolated from a subtropical stream in China.</title>
        <authorList>
            <person name="Lu H."/>
        </authorList>
    </citation>
    <scope>NUCLEOTIDE SEQUENCE [LARGE SCALE GENOMIC DNA]</scope>
    <source>
        <strain evidence="3 4">FT82W</strain>
    </source>
</reference>
<dbReference type="Pfam" id="PF13470">
    <property type="entry name" value="PIN_3"/>
    <property type="match status" value="1"/>
</dbReference>
<sequence>MAIHRYTAVLDACVLYPAPLRDLLLSLAAAGIYQARWTGVIQDEWIRKLSANRPDLRFEALMRTAKLMNTAIKDSVIENFEHLIDTLNLPDQNDRHVLAAAIASQATVIVTFNTKDFPGACGVPAMHPDDFIATQYSLDPQATITAIGTLRQRLQNPPKTAHQLIATYERQGLPKVCDILRKSIGQF</sequence>
<accession>A0A845G6D4</accession>
<protein>
    <submittedName>
        <fullName evidence="3">PIN domain-containing protein</fullName>
    </submittedName>
</protein>
<organism evidence="3 4">
    <name type="scientific">Duganella vulcania</name>
    <dbReference type="NCBI Taxonomy" id="2692166"/>
    <lineage>
        <taxon>Bacteria</taxon>
        <taxon>Pseudomonadati</taxon>
        <taxon>Pseudomonadota</taxon>
        <taxon>Betaproteobacteria</taxon>
        <taxon>Burkholderiales</taxon>
        <taxon>Oxalobacteraceae</taxon>
        <taxon>Telluria group</taxon>
        <taxon>Duganella</taxon>
    </lineage>
</organism>
<dbReference type="InterPro" id="IPR058652">
    <property type="entry name" value="VapC50_C"/>
</dbReference>
<gene>
    <name evidence="3" type="ORF">GTP91_18630</name>
</gene>
<dbReference type="Pfam" id="PF26343">
    <property type="entry name" value="VapC50_C"/>
    <property type="match status" value="1"/>
</dbReference>
<evidence type="ECO:0000259" key="2">
    <source>
        <dbReference type="Pfam" id="PF26343"/>
    </source>
</evidence>
<name>A0A845G6D4_9BURK</name>
<evidence type="ECO:0000259" key="1">
    <source>
        <dbReference type="Pfam" id="PF13470"/>
    </source>
</evidence>
<comment type="caution">
    <text evidence="3">The sequence shown here is derived from an EMBL/GenBank/DDBJ whole genome shotgun (WGS) entry which is preliminary data.</text>
</comment>
<evidence type="ECO:0000313" key="4">
    <source>
        <dbReference type="Proteomes" id="UP000470302"/>
    </source>
</evidence>
<dbReference type="InterPro" id="IPR029060">
    <property type="entry name" value="PIN-like_dom_sf"/>
</dbReference>
<feature type="domain" description="PIN" evidence="1">
    <location>
        <begin position="8"/>
        <end position="115"/>
    </location>
</feature>
<dbReference type="EMBL" id="WWCW01000066">
    <property type="protein sequence ID" value="MYM89180.1"/>
    <property type="molecule type" value="Genomic_DNA"/>
</dbReference>
<dbReference type="Proteomes" id="UP000470302">
    <property type="component" value="Unassembled WGS sequence"/>
</dbReference>
<evidence type="ECO:0000313" key="3">
    <source>
        <dbReference type="EMBL" id="MYM89180.1"/>
    </source>
</evidence>